<dbReference type="PANTHER" id="PTHR30419">
    <property type="entry name" value="HTH-TYPE TRANSCRIPTIONAL REGULATOR YBHD"/>
    <property type="match status" value="1"/>
</dbReference>
<organism evidence="6 7">
    <name type="scientific">Bordetella ansorpii</name>
    <dbReference type="NCBI Taxonomy" id="288768"/>
    <lineage>
        <taxon>Bacteria</taxon>
        <taxon>Pseudomonadati</taxon>
        <taxon>Pseudomonadota</taxon>
        <taxon>Betaproteobacteria</taxon>
        <taxon>Burkholderiales</taxon>
        <taxon>Alcaligenaceae</taxon>
        <taxon>Bordetella</taxon>
    </lineage>
</organism>
<evidence type="ECO:0000313" key="7">
    <source>
        <dbReference type="Proteomes" id="UP000077037"/>
    </source>
</evidence>
<dbReference type="PROSITE" id="PS50931">
    <property type="entry name" value="HTH_LYSR"/>
    <property type="match status" value="1"/>
</dbReference>
<evidence type="ECO:0000256" key="1">
    <source>
        <dbReference type="ARBA" id="ARBA00009437"/>
    </source>
</evidence>
<reference evidence="6 7" key="1">
    <citation type="submission" date="2016-03" db="EMBL/GenBank/DDBJ databases">
        <authorList>
            <consortium name="Pathogen Informatics"/>
        </authorList>
    </citation>
    <scope>NUCLEOTIDE SEQUENCE [LARGE SCALE GENOMIC DNA]</scope>
    <source>
        <strain evidence="6 7">NCTC13364</strain>
    </source>
</reference>
<keyword evidence="3" id="KW-0238">DNA-binding</keyword>
<dbReference type="SUPFAM" id="SSF53850">
    <property type="entry name" value="Periplasmic binding protein-like II"/>
    <property type="match status" value="1"/>
</dbReference>
<dbReference type="FunFam" id="1.10.10.10:FF:000001">
    <property type="entry name" value="LysR family transcriptional regulator"/>
    <property type="match status" value="1"/>
</dbReference>
<evidence type="ECO:0000259" key="5">
    <source>
        <dbReference type="PROSITE" id="PS50931"/>
    </source>
</evidence>
<evidence type="ECO:0000313" key="6">
    <source>
        <dbReference type="EMBL" id="SAI28719.1"/>
    </source>
</evidence>
<evidence type="ECO:0000256" key="2">
    <source>
        <dbReference type="ARBA" id="ARBA00023015"/>
    </source>
</evidence>
<keyword evidence="4" id="KW-0804">Transcription</keyword>
<dbReference type="InterPro" id="IPR050950">
    <property type="entry name" value="HTH-type_LysR_regulators"/>
</dbReference>
<dbReference type="GO" id="GO:0005829">
    <property type="term" value="C:cytosol"/>
    <property type="evidence" value="ECO:0007669"/>
    <property type="project" value="TreeGrafter"/>
</dbReference>
<evidence type="ECO:0000256" key="4">
    <source>
        <dbReference type="ARBA" id="ARBA00023163"/>
    </source>
</evidence>
<dbReference type="InterPro" id="IPR036388">
    <property type="entry name" value="WH-like_DNA-bd_sf"/>
</dbReference>
<name>A0A157P717_9BORD</name>
<dbReference type="InterPro" id="IPR000847">
    <property type="entry name" value="LysR_HTH_N"/>
</dbReference>
<sequence length="323" mass="34965">MTPRQLRYFLEIARSGSLSLASQVLRIAQPALSQHVTALEGELGVALFERHAKGVNLTADGKRLQQRAESILDQLDSLKADVVGPAGAPRGPVRLCLARSLAPALAPQLVRRMEDAYPDIRLLLSSGLSSDIRTALETRQIDLALMPNAFELPGLHCRPVYEEGFSLFGLESLFARPGKTIAFSAIGSRPLVAPDRDHDLRRLIERTAVDLNCPLNVKYEINDPELNFALVRDGAAFAILPDSAAQELMRGSPAIGERRLVKPGITRVQSIVRLADGTPGSAATVTEQMLQDVLRDRVASGALRGNLPAGGAKVSRKTYTQAR</sequence>
<dbReference type="SUPFAM" id="SSF46785">
    <property type="entry name" value="Winged helix' DNA-binding domain"/>
    <property type="match status" value="1"/>
</dbReference>
<dbReference type="InterPro" id="IPR005119">
    <property type="entry name" value="LysR_subst-bd"/>
</dbReference>
<dbReference type="OrthoDB" id="8850588at2"/>
<dbReference type="EMBL" id="FKBS01000014">
    <property type="protein sequence ID" value="SAI28719.1"/>
    <property type="molecule type" value="Genomic_DNA"/>
</dbReference>
<dbReference type="GO" id="GO:0003677">
    <property type="term" value="F:DNA binding"/>
    <property type="evidence" value="ECO:0007669"/>
    <property type="project" value="UniProtKB-KW"/>
</dbReference>
<comment type="similarity">
    <text evidence="1">Belongs to the LysR transcriptional regulatory family.</text>
</comment>
<dbReference type="InterPro" id="IPR036390">
    <property type="entry name" value="WH_DNA-bd_sf"/>
</dbReference>
<evidence type="ECO:0000256" key="3">
    <source>
        <dbReference type="ARBA" id="ARBA00023125"/>
    </source>
</evidence>
<keyword evidence="2" id="KW-0805">Transcription regulation</keyword>
<dbReference type="PRINTS" id="PR00039">
    <property type="entry name" value="HTHLYSR"/>
</dbReference>
<feature type="domain" description="HTH lysR-type" evidence="5">
    <location>
        <begin position="1"/>
        <end position="58"/>
    </location>
</feature>
<dbReference type="Gene3D" id="3.40.190.290">
    <property type="match status" value="1"/>
</dbReference>
<proteinExistence type="inferred from homology"/>
<dbReference type="Proteomes" id="UP000077037">
    <property type="component" value="Unassembled WGS sequence"/>
</dbReference>
<protein>
    <submittedName>
        <fullName evidence="6">LysR family transcriptional regulator</fullName>
    </submittedName>
</protein>
<dbReference type="Gene3D" id="1.10.10.10">
    <property type="entry name" value="Winged helix-like DNA-binding domain superfamily/Winged helix DNA-binding domain"/>
    <property type="match status" value="1"/>
</dbReference>
<accession>A0A157P717</accession>
<dbReference type="Pfam" id="PF03466">
    <property type="entry name" value="LysR_substrate"/>
    <property type="match status" value="1"/>
</dbReference>
<gene>
    <name evidence="6" type="primary">gltC_14</name>
    <name evidence="6" type="ORF">SAMEA1982600_02275</name>
</gene>
<dbReference type="GO" id="GO:0003700">
    <property type="term" value="F:DNA-binding transcription factor activity"/>
    <property type="evidence" value="ECO:0007669"/>
    <property type="project" value="InterPro"/>
</dbReference>
<dbReference type="RefSeq" id="WP_066411876.1">
    <property type="nucleotide sequence ID" value="NZ_FKBS01000014.1"/>
</dbReference>
<dbReference type="AlphaFoldDB" id="A0A157P717"/>
<dbReference type="Pfam" id="PF00126">
    <property type="entry name" value="HTH_1"/>
    <property type="match status" value="1"/>
</dbReference>